<dbReference type="EMBL" id="LAZR01016978">
    <property type="protein sequence ID" value="KKM02286.1"/>
    <property type="molecule type" value="Genomic_DNA"/>
</dbReference>
<evidence type="ECO:0000313" key="1">
    <source>
        <dbReference type="EMBL" id="KKM02286.1"/>
    </source>
</evidence>
<proteinExistence type="predicted"/>
<comment type="caution">
    <text evidence="1">The sequence shown here is derived from an EMBL/GenBank/DDBJ whole genome shotgun (WGS) entry which is preliminary data.</text>
</comment>
<accession>A0A0F9J8Z8</accession>
<reference evidence="1" key="1">
    <citation type="journal article" date="2015" name="Nature">
        <title>Complex archaea that bridge the gap between prokaryotes and eukaryotes.</title>
        <authorList>
            <person name="Spang A."/>
            <person name="Saw J.H."/>
            <person name="Jorgensen S.L."/>
            <person name="Zaremba-Niedzwiedzka K."/>
            <person name="Martijn J."/>
            <person name="Lind A.E."/>
            <person name="van Eijk R."/>
            <person name="Schleper C."/>
            <person name="Guy L."/>
            <person name="Ettema T.J."/>
        </authorList>
    </citation>
    <scope>NUCLEOTIDE SEQUENCE</scope>
</reference>
<feature type="non-terminal residue" evidence="1">
    <location>
        <position position="189"/>
    </location>
</feature>
<organism evidence="1">
    <name type="scientific">marine sediment metagenome</name>
    <dbReference type="NCBI Taxonomy" id="412755"/>
    <lineage>
        <taxon>unclassified sequences</taxon>
        <taxon>metagenomes</taxon>
        <taxon>ecological metagenomes</taxon>
    </lineage>
</organism>
<sequence length="189" mass="21500">MRLYDCHVRLGGITSSEVPKHDITAAEILILRHLHGDDGVVRIVSKAEIAINQFELRDQLRYKYEVSEHQVGLIVKVLGLDHMNKDNLSAFIARLQSYLAPYSVAGYVMRLATAVRAMKPDHEMEFLDNAARHLWRTAKPKHDKRKRLKPTIEFYELGFDLMKMGQVEMDPISAAAVKELLEAIDGFTG</sequence>
<gene>
    <name evidence="1" type="ORF">LCGC14_1785970</name>
</gene>
<protein>
    <submittedName>
        <fullName evidence="1">Uncharacterized protein</fullName>
    </submittedName>
</protein>
<dbReference type="AlphaFoldDB" id="A0A0F9J8Z8"/>
<name>A0A0F9J8Z8_9ZZZZ</name>